<keyword evidence="11" id="KW-0333">Golgi apparatus</keyword>
<comment type="cofactor">
    <cofactor evidence="1">
        <name>NAD(+)</name>
        <dbReference type="ChEBI" id="CHEBI:57540"/>
    </cofactor>
</comment>
<dbReference type="InterPro" id="IPR016040">
    <property type="entry name" value="NAD(P)-bd_dom"/>
</dbReference>
<feature type="domain" description="NAD(P)-binding" evidence="14">
    <location>
        <begin position="4"/>
        <end position="138"/>
    </location>
</feature>
<dbReference type="SUPFAM" id="SSF51735">
    <property type="entry name" value="NAD(P)-binding Rossmann-fold domains"/>
    <property type="match status" value="1"/>
</dbReference>
<keyword evidence="8" id="KW-0735">Signal-anchor</keyword>
<name>A0A1J5PQC4_9ZZZZ</name>
<comment type="pathway">
    <text evidence="3">Nucleotide-sugar biosynthesis; UDP-alpha-D-xylose biosynthesis; UDP-alpha-D-xylose from UDP-alpha-D-glucuronate: step 1/1.</text>
</comment>
<dbReference type="AlphaFoldDB" id="A0A1J5PQC4"/>
<dbReference type="GO" id="GO:0070403">
    <property type="term" value="F:NAD+ binding"/>
    <property type="evidence" value="ECO:0007669"/>
    <property type="project" value="InterPro"/>
</dbReference>
<evidence type="ECO:0000256" key="10">
    <source>
        <dbReference type="ARBA" id="ARBA00023027"/>
    </source>
</evidence>
<reference evidence="15" key="1">
    <citation type="submission" date="2016-10" db="EMBL/GenBank/DDBJ databases">
        <title>Sequence of Gallionella enrichment culture.</title>
        <authorList>
            <person name="Poehlein A."/>
            <person name="Muehling M."/>
            <person name="Daniel R."/>
        </authorList>
    </citation>
    <scope>NUCLEOTIDE SEQUENCE</scope>
</reference>
<keyword evidence="9" id="KW-1133">Transmembrane helix</keyword>
<evidence type="ECO:0000256" key="6">
    <source>
        <dbReference type="ARBA" id="ARBA00022692"/>
    </source>
</evidence>
<accession>A0A1J5PQC4</accession>
<dbReference type="Gene3D" id="3.40.50.720">
    <property type="entry name" value="NAD(P)-binding Rossmann-like Domain"/>
    <property type="match status" value="1"/>
</dbReference>
<evidence type="ECO:0000256" key="9">
    <source>
        <dbReference type="ARBA" id="ARBA00022989"/>
    </source>
</evidence>
<dbReference type="GO" id="GO:0032580">
    <property type="term" value="C:Golgi cisterna membrane"/>
    <property type="evidence" value="ECO:0007669"/>
    <property type="project" value="UniProtKB-SubCell"/>
</dbReference>
<proteinExistence type="inferred from homology"/>
<keyword evidence="10" id="KW-0520">NAD</keyword>
<keyword evidence="15" id="KW-0413">Isomerase</keyword>
<keyword evidence="12" id="KW-0472">Membrane</keyword>
<evidence type="ECO:0000256" key="12">
    <source>
        <dbReference type="ARBA" id="ARBA00023136"/>
    </source>
</evidence>
<evidence type="ECO:0000259" key="14">
    <source>
        <dbReference type="Pfam" id="PF16363"/>
    </source>
</evidence>
<keyword evidence="13" id="KW-0456">Lyase</keyword>
<comment type="subcellular location">
    <subcellularLocation>
        <location evidence="2">Golgi apparatus</location>
        <location evidence="2">Golgi stack membrane</location>
        <topology evidence="2">Single-pass type II membrane protein</topology>
    </subcellularLocation>
</comment>
<evidence type="ECO:0000256" key="13">
    <source>
        <dbReference type="ARBA" id="ARBA00023239"/>
    </source>
</evidence>
<dbReference type="GO" id="GO:0016853">
    <property type="term" value="F:isomerase activity"/>
    <property type="evidence" value="ECO:0007669"/>
    <property type="project" value="UniProtKB-KW"/>
</dbReference>
<evidence type="ECO:0000256" key="2">
    <source>
        <dbReference type="ARBA" id="ARBA00004447"/>
    </source>
</evidence>
<evidence type="ECO:0000256" key="8">
    <source>
        <dbReference type="ARBA" id="ARBA00022968"/>
    </source>
</evidence>
<protein>
    <recommendedName>
        <fullName evidence="5">UDP-glucuronate decarboxylase</fullName>
        <ecNumber evidence="5">4.1.1.35</ecNumber>
    </recommendedName>
</protein>
<evidence type="ECO:0000256" key="1">
    <source>
        <dbReference type="ARBA" id="ARBA00001911"/>
    </source>
</evidence>
<dbReference type="Pfam" id="PF16363">
    <property type="entry name" value="GDP_Man_Dehyd"/>
    <property type="match status" value="1"/>
</dbReference>
<comment type="similarity">
    <text evidence="4">Belongs to the NAD(P)-dependent epimerase/dehydratase family. UDP-glucuronic acid decarboxylase subfamily.</text>
</comment>
<keyword evidence="6" id="KW-0812">Transmembrane</keyword>
<dbReference type="InterPro" id="IPR044516">
    <property type="entry name" value="UXS-like"/>
</dbReference>
<evidence type="ECO:0000256" key="11">
    <source>
        <dbReference type="ARBA" id="ARBA00023034"/>
    </source>
</evidence>
<sequence>MHVLITGGAGFIGSHLAEYHLSRNDNVHVVDNLNTGSYDNIKPLLGNASFRFDEADIVTWAGLDKAVGWADRIYHMAAVVGVKKVLADPVSVMATNIAGCERVMRAMHQGGWNPQLIVASSSEVYGFNENAGFAETDAVVFHSGSRYRQRLRHHSAVTRS</sequence>
<comment type="caution">
    <text evidence="15">The sequence shown here is derived from an EMBL/GenBank/DDBJ whole genome shotgun (WGS) entry which is preliminary data.</text>
</comment>
<keyword evidence="7" id="KW-0210">Decarboxylase</keyword>
<organism evidence="15">
    <name type="scientific">mine drainage metagenome</name>
    <dbReference type="NCBI Taxonomy" id="410659"/>
    <lineage>
        <taxon>unclassified sequences</taxon>
        <taxon>metagenomes</taxon>
        <taxon>ecological metagenomes</taxon>
    </lineage>
</organism>
<dbReference type="EMBL" id="MLJW01004440">
    <property type="protein sequence ID" value="OIQ69959.1"/>
    <property type="molecule type" value="Genomic_DNA"/>
</dbReference>
<evidence type="ECO:0000313" key="15">
    <source>
        <dbReference type="EMBL" id="OIQ69959.1"/>
    </source>
</evidence>
<dbReference type="GO" id="GO:0048040">
    <property type="term" value="F:UDP-glucuronate decarboxylase activity"/>
    <property type="evidence" value="ECO:0007669"/>
    <property type="project" value="UniProtKB-EC"/>
</dbReference>
<dbReference type="PANTHER" id="PTHR43078:SF6">
    <property type="entry name" value="UDP-GLUCURONIC ACID DECARBOXYLASE 1"/>
    <property type="match status" value="1"/>
</dbReference>
<dbReference type="PANTHER" id="PTHR43078">
    <property type="entry name" value="UDP-GLUCURONIC ACID DECARBOXYLASE-RELATED"/>
    <property type="match status" value="1"/>
</dbReference>
<evidence type="ECO:0000256" key="7">
    <source>
        <dbReference type="ARBA" id="ARBA00022793"/>
    </source>
</evidence>
<gene>
    <name evidence="15" type="primary">rfbE_7</name>
    <name evidence="15" type="ORF">GALL_484350</name>
</gene>
<dbReference type="InterPro" id="IPR036291">
    <property type="entry name" value="NAD(P)-bd_dom_sf"/>
</dbReference>
<dbReference type="GO" id="GO:0042732">
    <property type="term" value="P:D-xylose metabolic process"/>
    <property type="evidence" value="ECO:0007669"/>
    <property type="project" value="InterPro"/>
</dbReference>
<dbReference type="EC" id="4.1.1.35" evidence="5"/>
<evidence type="ECO:0000256" key="3">
    <source>
        <dbReference type="ARBA" id="ARBA00005100"/>
    </source>
</evidence>
<evidence type="ECO:0000256" key="4">
    <source>
        <dbReference type="ARBA" id="ARBA00007505"/>
    </source>
</evidence>
<evidence type="ECO:0000256" key="5">
    <source>
        <dbReference type="ARBA" id="ARBA00012290"/>
    </source>
</evidence>